<dbReference type="RefSeq" id="WP_345277539.1">
    <property type="nucleotide sequence ID" value="NZ_BAABJW010000004.1"/>
</dbReference>
<accession>A0ABP9CS21</accession>
<evidence type="ECO:0000256" key="7">
    <source>
        <dbReference type="ARBA" id="ARBA00022927"/>
    </source>
</evidence>
<feature type="domain" description="TonB C-terminal" evidence="10">
    <location>
        <begin position="209"/>
        <end position="299"/>
    </location>
</feature>
<keyword evidence="12" id="KW-1185">Reference proteome</keyword>
<keyword evidence="6" id="KW-0812">Transmembrane</keyword>
<protein>
    <recommendedName>
        <fullName evidence="10">TonB C-terminal domain-containing protein</fullName>
    </recommendedName>
</protein>
<evidence type="ECO:0000259" key="10">
    <source>
        <dbReference type="PROSITE" id="PS52015"/>
    </source>
</evidence>
<evidence type="ECO:0000256" key="2">
    <source>
        <dbReference type="ARBA" id="ARBA00006555"/>
    </source>
</evidence>
<comment type="caution">
    <text evidence="11">The sequence shown here is derived from an EMBL/GenBank/DDBJ whole genome shotgun (WGS) entry which is preliminary data.</text>
</comment>
<dbReference type="NCBIfam" id="TIGR01352">
    <property type="entry name" value="tonB_Cterm"/>
    <property type="match status" value="1"/>
</dbReference>
<dbReference type="InterPro" id="IPR051045">
    <property type="entry name" value="TonB-dependent_transducer"/>
</dbReference>
<keyword evidence="3" id="KW-0813">Transport</keyword>
<dbReference type="PANTHER" id="PTHR33446:SF2">
    <property type="entry name" value="PROTEIN TONB"/>
    <property type="match status" value="1"/>
</dbReference>
<evidence type="ECO:0000313" key="12">
    <source>
        <dbReference type="Proteomes" id="UP001501433"/>
    </source>
</evidence>
<organism evidence="11 12">
    <name type="scientific">Litoribaculum gwangyangense</name>
    <dbReference type="NCBI Taxonomy" id="1130722"/>
    <lineage>
        <taxon>Bacteria</taxon>
        <taxon>Pseudomonadati</taxon>
        <taxon>Bacteroidota</taxon>
        <taxon>Flavobacteriia</taxon>
        <taxon>Flavobacteriales</taxon>
        <taxon>Flavobacteriaceae</taxon>
        <taxon>Litoribaculum</taxon>
    </lineage>
</organism>
<comment type="similarity">
    <text evidence="2">Belongs to the TonB family.</text>
</comment>
<dbReference type="InterPro" id="IPR037682">
    <property type="entry name" value="TonB_C"/>
</dbReference>
<dbReference type="Proteomes" id="UP001501433">
    <property type="component" value="Unassembled WGS sequence"/>
</dbReference>
<evidence type="ECO:0000256" key="9">
    <source>
        <dbReference type="ARBA" id="ARBA00023136"/>
    </source>
</evidence>
<evidence type="ECO:0000256" key="3">
    <source>
        <dbReference type="ARBA" id="ARBA00022448"/>
    </source>
</evidence>
<keyword evidence="7" id="KW-0653">Protein transport</keyword>
<dbReference type="Gene3D" id="3.30.1150.10">
    <property type="match status" value="1"/>
</dbReference>
<dbReference type="PANTHER" id="PTHR33446">
    <property type="entry name" value="PROTEIN TONB-RELATED"/>
    <property type="match status" value="1"/>
</dbReference>
<keyword evidence="5" id="KW-0997">Cell inner membrane</keyword>
<gene>
    <name evidence="11" type="ORF">GCM10023330_26160</name>
</gene>
<evidence type="ECO:0000256" key="8">
    <source>
        <dbReference type="ARBA" id="ARBA00022989"/>
    </source>
</evidence>
<evidence type="ECO:0000256" key="6">
    <source>
        <dbReference type="ARBA" id="ARBA00022692"/>
    </source>
</evidence>
<dbReference type="PROSITE" id="PS52015">
    <property type="entry name" value="TONB_CTD"/>
    <property type="match status" value="1"/>
</dbReference>
<evidence type="ECO:0000256" key="1">
    <source>
        <dbReference type="ARBA" id="ARBA00004383"/>
    </source>
</evidence>
<dbReference type="Pfam" id="PF07661">
    <property type="entry name" value="MORN_2"/>
    <property type="match status" value="2"/>
</dbReference>
<evidence type="ECO:0000313" key="11">
    <source>
        <dbReference type="EMBL" id="GAA4816508.1"/>
    </source>
</evidence>
<dbReference type="InterPro" id="IPR003538">
    <property type="entry name" value="TonB"/>
</dbReference>
<dbReference type="EMBL" id="BAABJW010000004">
    <property type="protein sequence ID" value="GAA4816508.1"/>
    <property type="molecule type" value="Genomic_DNA"/>
</dbReference>
<keyword evidence="8" id="KW-1133">Transmembrane helix</keyword>
<dbReference type="InterPro" id="IPR006260">
    <property type="entry name" value="TonB/TolA_C"/>
</dbReference>
<dbReference type="Pfam" id="PF03544">
    <property type="entry name" value="TonB_C"/>
    <property type="match status" value="1"/>
</dbReference>
<evidence type="ECO:0000256" key="4">
    <source>
        <dbReference type="ARBA" id="ARBA00022475"/>
    </source>
</evidence>
<dbReference type="SUPFAM" id="SSF74653">
    <property type="entry name" value="TolA/TonB C-terminal domain"/>
    <property type="match status" value="1"/>
</dbReference>
<reference evidence="12" key="1">
    <citation type="journal article" date="2019" name="Int. J. Syst. Evol. Microbiol.">
        <title>The Global Catalogue of Microorganisms (GCM) 10K type strain sequencing project: providing services to taxonomists for standard genome sequencing and annotation.</title>
        <authorList>
            <consortium name="The Broad Institute Genomics Platform"/>
            <consortium name="The Broad Institute Genome Sequencing Center for Infectious Disease"/>
            <person name="Wu L."/>
            <person name="Ma J."/>
        </authorList>
    </citation>
    <scope>NUCLEOTIDE SEQUENCE [LARGE SCALE GENOMIC DNA]</scope>
    <source>
        <strain evidence="12">JCM 18325</strain>
    </source>
</reference>
<name>A0ABP9CS21_9FLAO</name>
<keyword evidence="9" id="KW-0472">Membrane</keyword>
<evidence type="ECO:0000256" key="5">
    <source>
        <dbReference type="ARBA" id="ARBA00022519"/>
    </source>
</evidence>
<dbReference type="PRINTS" id="PR01374">
    <property type="entry name" value="TONBPROTEIN"/>
</dbReference>
<keyword evidence="4" id="KW-1003">Cell membrane</keyword>
<dbReference type="Gene3D" id="3.90.930.1">
    <property type="match status" value="1"/>
</dbReference>
<comment type="subcellular location">
    <subcellularLocation>
        <location evidence="1">Cell inner membrane</location>
        <topology evidence="1">Single-pass membrane protein</topology>
        <orientation evidence="1">Periplasmic side</orientation>
    </subcellularLocation>
</comment>
<sequence length="299" mass="35003">MKYLIYLIFIFNSISIFSQQKIDTLYLSDSNKLVDKIDAVKYEIHAYKDSISGCGIVKLYSIEHHLISETEYINIKSIQSSHKFFTKNGFNRGYFDDGNIKYVYHYKLNKLDSIGKTYYNSGKTRSIFNYYDNKLNGSSKTFFENGQLQFDENYKDGNLHGDLKTYFENGTLKRYDVYDEGELISGHFYNEEGNEIEYVNYIINPEYEGGYSEISRFLSINLKYPRNMISMGIEGKVYISFTVKKNGDVDDVRILRSPHEELSKEALRIFNNLKAWKPGKKDGEFQDFKFSLPISFDLE</sequence>
<dbReference type="SUPFAM" id="SSF82185">
    <property type="entry name" value="Histone H3 K4-specific methyltransferase SET7/9 N-terminal domain"/>
    <property type="match status" value="1"/>
</dbReference>
<dbReference type="InterPro" id="IPR011652">
    <property type="entry name" value="MORN_2"/>
</dbReference>
<proteinExistence type="inferred from homology"/>